<keyword evidence="5 6" id="KW-0472">Membrane</keyword>
<accession>A0A8I6S304</accession>
<evidence type="ECO:0000256" key="4">
    <source>
        <dbReference type="ARBA" id="ARBA00022989"/>
    </source>
</evidence>
<dbReference type="OMA" id="YRIHYLH"/>
<dbReference type="Gene3D" id="1.20.144.10">
    <property type="entry name" value="Phosphatidic acid phosphatase type 2/haloperoxidase"/>
    <property type="match status" value="1"/>
</dbReference>
<evidence type="ECO:0000256" key="1">
    <source>
        <dbReference type="ARBA" id="ARBA00004141"/>
    </source>
</evidence>
<keyword evidence="9" id="KW-1185">Reference proteome</keyword>
<dbReference type="PANTHER" id="PTHR10165:SF197">
    <property type="entry name" value="FI04477P-RELATED"/>
    <property type="match status" value="1"/>
</dbReference>
<dbReference type="RefSeq" id="XP_014252463.1">
    <property type="nucleotide sequence ID" value="XM_014396977.2"/>
</dbReference>
<evidence type="ECO:0000313" key="9">
    <source>
        <dbReference type="Proteomes" id="UP000494040"/>
    </source>
</evidence>
<dbReference type="InterPro" id="IPR000326">
    <property type="entry name" value="PAP2/HPO"/>
</dbReference>
<protein>
    <recommendedName>
        <fullName evidence="7">Phosphatidic acid phosphatase type 2/haloperoxidase domain-containing protein</fullName>
    </recommendedName>
</protein>
<dbReference type="EnsemblMetazoa" id="XM_014396977.2">
    <property type="protein sequence ID" value="XP_014252463.1"/>
    <property type="gene ID" value="LOC106668328"/>
</dbReference>
<feature type="domain" description="Phosphatidic acid phosphatase type 2/haloperoxidase" evidence="7">
    <location>
        <begin position="101"/>
        <end position="245"/>
    </location>
</feature>
<feature type="transmembrane region" description="Helical" evidence="6">
    <location>
        <begin position="198"/>
        <end position="218"/>
    </location>
</feature>
<evidence type="ECO:0000259" key="7">
    <source>
        <dbReference type="SMART" id="SM00014"/>
    </source>
</evidence>
<dbReference type="SUPFAM" id="SSF48317">
    <property type="entry name" value="Acid phosphatase/Vanadium-dependent haloperoxidase"/>
    <property type="match status" value="1"/>
</dbReference>
<dbReference type="PANTHER" id="PTHR10165">
    <property type="entry name" value="LIPID PHOSPHATE PHOSPHATASE"/>
    <property type="match status" value="1"/>
</dbReference>
<proteinExistence type="inferred from homology"/>
<organism evidence="8 9">
    <name type="scientific">Cimex lectularius</name>
    <name type="common">Bed bug</name>
    <name type="synonym">Acanthia lectularia</name>
    <dbReference type="NCBI Taxonomy" id="79782"/>
    <lineage>
        <taxon>Eukaryota</taxon>
        <taxon>Metazoa</taxon>
        <taxon>Ecdysozoa</taxon>
        <taxon>Arthropoda</taxon>
        <taxon>Hexapoda</taxon>
        <taxon>Insecta</taxon>
        <taxon>Pterygota</taxon>
        <taxon>Neoptera</taxon>
        <taxon>Paraneoptera</taxon>
        <taxon>Hemiptera</taxon>
        <taxon>Heteroptera</taxon>
        <taxon>Panheteroptera</taxon>
        <taxon>Cimicomorpha</taxon>
        <taxon>Cimicidae</taxon>
        <taxon>Cimex</taxon>
    </lineage>
</organism>
<dbReference type="GeneID" id="106668328"/>
<comment type="similarity">
    <text evidence="2">Belongs to the PA-phosphatase related phosphoesterase family.</text>
</comment>
<dbReference type="GO" id="GO:0008195">
    <property type="term" value="F:phosphatidate phosphatase activity"/>
    <property type="evidence" value="ECO:0007669"/>
    <property type="project" value="TreeGrafter"/>
</dbReference>
<evidence type="ECO:0000256" key="5">
    <source>
        <dbReference type="ARBA" id="ARBA00023136"/>
    </source>
</evidence>
<dbReference type="GO" id="GO:0005886">
    <property type="term" value="C:plasma membrane"/>
    <property type="evidence" value="ECO:0007669"/>
    <property type="project" value="TreeGrafter"/>
</dbReference>
<dbReference type="Pfam" id="PF01569">
    <property type="entry name" value="PAP2"/>
    <property type="match status" value="1"/>
</dbReference>
<feature type="transmembrane region" description="Helical" evidence="6">
    <location>
        <begin position="60"/>
        <end position="79"/>
    </location>
</feature>
<dbReference type="RefSeq" id="XP_014252462.1">
    <property type="nucleotide sequence ID" value="XM_014396976.2"/>
</dbReference>
<dbReference type="AlphaFoldDB" id="A0A8I6S304"/>
<reference evidence="8" key="1">
    <citation type="submission" date="2022-01" db="UniProtKB">
        <authorList>
            <consortium name="EnsemblMetazoa"/>
        </authorList>
    </citation>
    <scope>IDENTIFICATION</scope>
</reference>
<dbReference type="GO" id="GO:0006644">
    <property type="term" value="P:phospholipid metabolic process"/>
    <property type="evidence" value="ECO:0007669"/>
    <property type="project" value="InterPro"/>
</dbReference>
<feature type="transmembrane region" description="Helical" evidence="6">
    <location>
        <begin position="12"/>
        <end position="29"/>
    </location>
</feature>
<dbReference type="GO" id="GO:0046839">
    <property type="term" value="P:phospholipid dephosphorylation"/>
    <property type="evidence" value="ECO:0007669"/>
    <property type="project" value="TreeGrafter"/>
</dbReference>
<dbReference type="SMART" id="SM00014">
    <property type="entry name" value="acidPPc"/>
    <property type="match status" value="1"/>
</dbReference>
<evidence type="ECO:0000256" key="6">
    <source>
        <dbReference type="SAM" id="Phobius"/>
    </source>
</evidence>
<comment type="subcellular location">
    <subcellularLocation>
        <location evidence="1">Membrane</location>
        <topology evidence="1">Multi-pass membrane protein</topology>
    </subcellularLocation>
</comment>
<dbReference type="InterPro" id="IPR036938">
    <property type="entry name" value="PAP2/HPO_sf"/>
</dbReference>
<dbReference type="GO" id="GO:0007165">
    <property type="term" value="P:signal transduction"/>
    <property type="evidence" value="ECO:0007669"/>
    <property type="project" value="TreeGrafter"/>
</dbReference>
<dbReference type="EnsemblMetazoa" id="XM_014396976.2">
    <property type="protein sequence ID" value="XP_014252462.1"/>
    <property type="gene ID" value="LOC106668328"/>
</dbReference>
<keyword evidence="3 6" id="KW-0812">Transmembrane</keyword>
<dbReference type="Proteomes" id="UP000494040">
    <property type="component" value="Unassembled WGS sequence"/>
</dbReference>
<evidence type="ECO:0000256" key="2">
    <source>
        <dbReference type="ARBA" id="ARBA00008816"/>
    </source>
</evidence>
<evidence type="ECO:0000256" key="3">
    <source>
        <dbReference type="ARBA" id="ARBA00022692"/>
    </source>
</evidence>
<dbReference type="OrthoDB" id="8907274at2759"/>
<name>A0A8I6S304_CIMLE</name>
<dbReference type="KEGG" id="clec:106668328"/>
<evidence type="ECO:0000313" key="8">
    <source>
        <dbReference type="EnsemblMetazoa" id="XP_014252463.1"/>
    </source>
</evidence>
<dbReference type="InterPro" id="IPR043216">
    <property type="entry name" value="PAP-like"/>
</dbReference>
<dbReference type="CDD" id="cd03384">
    <property type="entry name" value="PAP2_wunen"/>
    <property type="match status" value="1"/>
</dbReference>
<sequence length="285" mass="33038">MAFLKRASLLRLILDVFCFLLIGIPNYLLQHHGEPFRRGFYCNDESLKYPYKRDTVTPEFLHFIGIIIPTAVILVNELLRTKRSQNQWYGSSSFVNMYKTLGGFYFGLICSELVTNIGKLTIGRLRPHFHSVCVPDVDCKLPQYQDLYIRYFECLEGNKQNLREMRMSFPSGHSSFSAYTMLYLAIYVQARMSFQPAYLVKNIIQLVCALIVWWISLSRISDYKHHWSDVLVGIIIGSLTAFFITFNVSSLFEKSRSRFKGLPVTVENESTNENFLDSEKPSKLL</sequence>
<feature type="transmembrane region" description="Helical" evidence="6">
    <location>
        <begin position="230"/>
        <end position="252"/>
    </location>
</feature>
<keyword evidence="4 6" id="KW-1133">Transmembrane helix</keyword>